<dbReference type="GO" id="GO:0000287">
    <property type="term" value="F:magnesium ion binding"/>
    <property type="evidence" value="ECO:0007669"/>
    <property type="project" value="TreeGrafter"/>
</dbReference>
<dbReference type="EMBL" id="CP011366">
    <property type="protein sequence ID" value="AKG73834.1"/>
    <property type="molecule type" value="Genomic_DNA"/>
</dbReference>
<reference evidence="13" key="2">
    <citation type="submission" date="2015-04" db="EMBL/GenBank/DDBJ databases">
        <title>Complete genome sequence of Salinicoccus halodurans strain H3B36, isolated from the Qaidam basin of China.</title>
        <authorList>
            <person name="Ma Y."/>
            <person name="Jiang K."/>
            <person name="Xue Y."/>
        </authorList>
    </citation>
    <scope>NUCLEOTIDE SEQUENCE [LARGE SCALE GENOMIC DNA]</scope>
    <source>
        <strain evidence="13">H3B36</strain>
    </source>
</reference>
<feature type="binding site" evidence="7 9">
    <location>
        <position position="82"/>
    </location>
    <ligand>
        <name>3-methyl-2-oxobutanoate</name>
        <dbReference type="ChEBI" id="CHEBI:11851"/>
    </ligand>
</feature>
<dbReference type="KEGG" id="shv:AAT16_06100"/>
<dbReference type="RefSeq" id="WP_046790022.1">
    <property type="nucleotide sequence ID" value="NZ_CP011366.1"/>
</dbReference>
<dbReference type="InterPro" id="IPR003700">
    <property type="entry name" value="Pantoate_hydroxy_MeTrfase"/>
</dbReference>
<dbReference type="FunFam" id="3.20.20.60:FF:000003">
    <property type="entry name" value="3-methyl-2-oxobutanoate hydroxymethyltransferase"/>
    <property type="match status" value="1"/>
</dbReference>
<evidence type="ECO:0000313" key="11">
    <source>
        <dbReference type="EMBL" id="AKG73834.1"/>
    </source>
</evidence>
<dbReference type="InterPro" id="IPR015813">
    <property type="entry name" value="Pyrv/PenolPyrv_kinase-like_dom"/>
</dbReference>
<dbReference type="PANTHER" id="PTHR20881">
    <property type="entry name" value="3-METHYL-2-OXOBUTANOATE HYDROXYMETHYLTRANSFERASE"/>
    <property type="match status" value="1"/>
</dbReference>
<evidence type="ECO:0000256" key="5">
    <source>
        <dbReference type="ARBA" id="ARBA00022679"/>
    </source>
</evidence>
<dbReference type="PIRSF" id="PIRSF000388">
    <property type="entry name" value="Pantoate_hydroxy_MeTrfase"/>
    <property type="match status" value="1"/>
</dbReference>
<evidence type="ECO:0000313" key="13">
    <source>
        <dbReference type="Proteomes" id="UP000034029"/>
    </source>
</evidence>
<comment type="subcellular location">
    <subcellularLocation>
        <location evidence="7">Cytoplasm</location>
    </subcellularLocation>
</comment>
<comment type="similarity">
    <text evidence="2 7">Belongs to the PanB family.</text>
</comment>
<keyword evidence="7" id="KW-0963">Cytoplasm</keyword>
<evidence type="ECO:0000256" key="4">
    <source>
        <dbReference type="ARBA" id="ARBA00022655"/>
    </source>
</evidence>
<evidence type="ECO:0000313" key="14">
    <source>
        <dbReference type="Proteomes" id="UP000183090"/>
    </source>
</evidence>
<evidence type="ECO:0000256" key="1">
    <source>
        <dbReference type="ARBA" id="ARBA00005033"/>
    </source>
</evidence>
<feature type="binding site" evidence="7 10">
    <location>
        <position position="43"/>
    </location>
    <ligand>
        <name>Mg(2+)</name>
        <dbReference type="ChEBI" id="CHEBI:18420"/>
    </ligand>
</feature>
<dbReference type="Proteomes" id="UP000183090">
    <property type="component" value="Unassembled WGS sequence"/>
</dbReference>
<reference evidence="12 14" key="3">
    <citation type="submission" date="2016-10" db="EMBL/GenBank/DDBJ databases">
        <authorList>
            <person name="Varghese N."/>
            <person name="Submissions S."/>
        </authorList>
    </citation>
    <scope>NUCLEOTIDE SEQUENCE [LARGE SCALE GENOMIC DNA]</scope>
    <source>
        <strain evidence="12 14">CGMCC 1.6501</strain>
    </source>
</reference>
<comment type="catalytic activity">
    <reaction evidence="7">
        <text>(6R)-5,10-methylene-5,6,7,8-tetrahydrofolate + 3-methyl-2-oxobutanoate + H2O = 2-dehydropantoate + (6S)-5,6,7,8-tetrahydrofolate</text>
        <dbReference type="Rhea" id="RHEA:11824"/>
        <dbReference type="ChEBI" id="CHEBI:11561"/>
        <dbReference type="ChEBI" id="CHEBI:11851"/>
        <dbReference type="ChEBI" id="CHEBI:15377"/>
        <dbReference type="ChEBI" id="CHEBI:15636"/>
        <dbReference type="ChEBI" id="CHEBI:57453"/>
        <dbReference type="EC" id="2.1.2.11"/>
    </reaction>
</comment>
<evidence type="ECO:0000313" key="12">
    <source>
        <dbReference type="EMBL" id="SFK56581.1"/>
    </source>
</evidence>
<evidence type="ECO:0000256" key="3">
    <source>
        <dbReference type="ARBA" id="ARBA00011424"/>
    </source>
</evidence>
<comment type="function">
    <text evidence="6 7">Catalyzes the reversible reaction in which hydroxymethyl group from 5,10-methylenetetrahydrofolate is transferred onto alpha-ketoisovalerate to form ketopantoate.</text>
</comment>
<dbReference type="InterPro" id="IPR040442">
    <property type="entry name" value="Pyrv_kinase-like_dom_sf"/>
</dbReference>
<dbReference type="NCBIfam" id="NF001452">
    <property type="entry name" value="PRK00311.1"/>
    <property type="match status" value="1"/>
</dbReference>
<protein>
    <recommendedName>
        <fullName evidence="7">3-methyl-2-oxobutanoate hydroxymethyltransferase</fullName>
        <ecNumber evidence="7">2.1.2.11</ecNumber>
    </recommendedName>
    <alternativeName>
        <fullName evidence="7">Ketopantoate hydroxymethyltransferase</fullName>
        <shortName evidence="7">KPHMT</shortName>
    </alternativeName>
</protein>
<organism evidence="12 14">
    <name type="scientific">Salinicoccus halodurans</name>
    <dbReference type="NCBI Taxonomy" id="407035"/>
    <lineage>
        <taxon>Bacteria</taxon>
        <taxon>Bacillati</taxon>
        <taxon>Bacillota</taxon>
        <taxon>Bacilli</taxon>
        <taxon>Bacillales</taxon>
        <taxon>Staphylococcaceae</taxon>
        <taxon>Salinicoccus</taxon>
    </lineage>
</organism>
<keyword evidence="7 10" id="KW-0479">Metal-binding</keyword>
<gene>
    <name evidence="7" type="primary">panB</name>
    <name evidence="11" type="ORF">AAT16_06100</name>
    <name evidence="12" type="ORF">SAMN05216235_0459</name>
</gene>
<dbReference type="GO" id="GO:0005737">
    <property type="term" value="C:cytoplasm"/>
    <property type="evidence" value="ECO:0007669"/>
    <property type="project" value="UniProtKB-SubCell"/>
</dbReference>
<name>A0A0F7HK34_9STAP</name>
<keyword evidence="13" id="KW-1185">Reference proteome</keyword>
<dbReference type="EMBL" id="FOTB01000001">
    <property type="protein sequence ID" value="SFK56581.1"/>
    <property type="molecule type" value="Genomic_DNA"/>
</dbReference>
<dbReference type="NCBIfam" id="TIGR00222">
    <property type="entry name" value="panB"/>
    <property type="match status" value="1"/>
</dbReference>
<dbReference type="OrthoDB" id="9781789at2"/>
<comment type="cofactor">
    <cofactor evidence="7 10">
        <name>Mg(2+)</name>
        <dbReference type="ChEBI" id="CHEBI:18420"/>
    </cofactor>
    <text evidence="7 10">Binds 1 Mg(2+) ion per subunit.</text>
</comment>
<dbReference type="PANTHER" id="PTHR20881:SF0">
    <property type="entry name" value="3-METHYL-2-OXOBUTANOATE HYDROXYMETHYLTRANSFERASE"/>
    <property type="match status" value="1"/>
</dbReference>
<comment type="subunit">
    <text evidence="3 7">Homodecamer; pentamer of dimers.</text>
</comment>
<dbReference type="GO" id="GO:0015940">
    <property type="term" value="P:pantothenate biosynthetic process"/>
    <property type="evidence" value="ECO:0007669"/>
    <property type="project" value="UniProtKB-UniRule"/>
</dbReference>
<evidence type="ECO:0000256" key="10">
    <source>
        <dbReference type="PIRSR" id="PIRSR000388-3"/>
    </source>
</evidence>
<dbReference type="Pfam" id="PF02548">
    <property type="entry name" value="Pantoate_transf"/>
    <property type="match status" value="1"/>
</dbReference>
<dbReference type="EC" id="2.1.2.11" evidence="7"/>
<dbReference type="SUPFAM" id="SSF51621">
    <property type="entry name" value="Phosphoenolpyruvate/pyruvate domain"/>
    <property type="match status" value="1"/>
</dbReference>
<keyword evidence="4 7" id="KW-0566">Pantothenate biosynthesis</keyword>
<keyword evidence="7 10" id="KW-0460">Magnesium</keyword>
<comment type="pathway">
    <text evidence="1 7">Cofactor biosynthesis; (R)-pantothenate biosynthesis; (R)-pantoate from 3-methyl-2-oxobutanoate: step 1/2.</text>
</comment>
<dbReference type="CDD" id="cd06557">
    <property type="entry name" value="KPHMT-like"/>
    <property type="match status" value="1"/>
</dbReference>
<evidence type="ECO:0000256" key="9">
    <source>
        <dbReference type="PIRSR" id="PIRSR000388-2"/>
    </source>
</evidence>
<evidence type="ECO:0000256" key="8">
    <source>
        <dbReference type="PIRSR" id="PIRSR000388-1"/>
    </source>
</evidence>
<feature type="binding site" evidence="7 9">
    <location>
        <position position="112"/>
    </location>
    <ligand>
        <name>3-methyl-2-oxobutanoate</name>
        <dbReference type="ChEBI" id="CHEBI:11851"/>
    </ligand>
</feature>
<feature type="binding site" evidence="7 10">
    <location>
        <position position="82"/>
    </location>
    <ligand>
        <name>Mg(2+)</name>
        <dbReference type="ChEBI" id="CHEBI:18420"/>
    </ligand>
</feature>
<dbReference type="GO" id="GO:0003864">
    <property type="term" value="F:3-methyl-2-oxobutanoate hydroxymethyltransferase activity"/>
    <property type="evidence" value="ECO:0007669"/>
    <property type="project" value="UniProtKB-UniRule"/>
</dbReference>
<reference evidence="11 13" key="1">
    <citation type="journal article" date="2015" name="Int. J. Syst. Evol. Microbiol.">
        <title>Complete genome sequence of Salinicoccus halodurans H3B36, isolated from the Qaidam Basin in China.</title>
        <authorList>
            <person name="Jiang K."/>
            <person name="Xue Y."/>
            <person name="Ma Y."/>
        </authorList>
    </citation>
    <scope>NUCLEOTIDE SEQUENCE [LARGE SCALE GENOMIC DNA]</scope>
    <source>
        <strain evidence="11 13">H3B36</strain>
    </source>
</reference>
<evidence type="ECO:0000256" key="2">
    <source>
        <dbReference type="ARBA" id="ARBA00008676"/>
    </source>
</evidence>
<dbReference type="AlphaFoldDB" id="A0A0F7HK34"/>
<dbReference type="Gene3D" id="3.20.20.60">
    <property type="entry name" value="Phosphoenolpyruvate-binding domains"/>
    <property type="match status" value="1"/>
</dbReference>
<feature type="binding site" evidence="7 10">
    <location>
        <position position="114"/>
    </location>
    <ligand>
        <name>Mg(2+)</name>
        <dbReference type="ChEBI" id="CHEBI:18420"/>
    </ligand>
</feature>
<feature type="active site" description="Proton acceptor" evidence="7 8">
    <location>
        <position position="179"/>
    </location>
</feature>
<keyword evidence="5 7" id="KW-0808">Transferase</keyword>
<dbReference type="HAMAP" id="MF_00156">
    <property type="entry name" value="PanB"/>
    <property type="match status" value="1"/>
</dbReference>
<sequence>MKTTNELIQMKQDDKKITMVTAYDYPSAKQSEQAGLDTILVGDSLGMTVLGYESTVQVTMADMVHHTRAVRRGAPDTYVVVDLPFGSYHTSDDKGLENVLSLYQSSGANAVKMEGVGCLGIIRRSVQAGVPVVAHLGLTPQSVGVTGFKMQAGSIEEAEQLMGDARKVEEAGACMVVLEAIPADLAEKVTGSLTIPTIGIGAGAGTDGQVIVYHDVLQYGSDRLPKFVKPYGDFNSIGVSGLEQYVQEVRSGEFPDESTTYKKRVFDK</sequence>
<feature type="binding site" evidence="7 9">
    <location>
        <begin position="43"/>
        <end position="44"/>
    </location>
    <ligand>
        <name>3-methyl-2-oxobutanoate</name>
        <dbReference type="ChEBI" id="CHEBI:11851"/>
    </ligand>
</feature>
<proteinExistence type="inferred from homology"/>
<accession>A0A0F7HK34</accession>
<evidence type="ECO:0000256" key="7">
    <source>
        <dbReference type="HAMAP-Rule" id="MF_00156"/>
    </source>
</evidence>
<evidence type="ECO:0000256" key="6">
    <source>
        <dbReference type="ARBA" id="ARBA00056497"/>
    </source>
</evidence>
<dbReference type="Proteomes" id="UP000034029">
    <property type="component" value="Chromosome"/>
</dbReference>